<evidence type="ECO:0000313" key="10">
    <source>
        <dbReference type="Proteomes" id="UP001232750"/>
    </source>
</evidence>
<evidence type="ECO:0000256" key="5">
    <source>
        <dbReference type="ARBA" id="ARBA00022989"/>
    </source>
</evidence>
<keyword evidence="3" id="KW-1003">Cell membrane</keyword>
<comment type="caution">
    <text evidence="9">The sequence shown here is derived from an EMBL/GenBank/DDBJ whole genome shotgun (WGS) entry which is preliminary data.</text>
</comment>
<gene>
    <name evidence="9" type="ORF">QNJ86_01160</name>
</gene>
<keyword evidence="6 7" id="KW-0472">Membrane</keyword>
<keyword evidence="10" id="KW-1185">Reference proteome</keyword>
<evidence type="ECO:0000256" key="6">
    <source>
        <dbReference type="ARBA" id="ARBA00023136"/>
    </source>
</evidence>
<dbReference type="Pfam" id="PF02687">
    <property type="entry name" value="FtsX"/>
    <property type="match status" value="1"/>
</dbReference>
<proteinExistence type="inferred from homology"/>
<dbReference type="Proteomes" id="UP001232750">
    <property type="component" value="Unassembled WGS sequence"/>
</dbReference>
<accession>A0ABT7DIQ6</accession>
<comment type="subcellular location">
    <subcellularLocation>
        <location evidence="1">Cell membrane</location>
        <topology evidence="1">Multi-pass membrane protein</topology>
    </subcellularLocation>
</comment>
<dbReference type="EMBL" id="JASJEU010000003">
    <property type="protein sequence ID" value="MDJ1649401.1"/>
    <property type="molecule type" value="Genomic_DNA"/>
</dbReference>
<dbReference type="InterPro" id="IPR003838">
    <property type="entry name" value="ABC3_permease_C"/>
</dbReference>
<evidence type="ECO:0000313" key="9">
    <source>
        <dbReference type="EMBL" id="MDJ1649401.1"/>
    </source>
</evidence>
<evidence type="ECO:0000256" key="4">
    <source>
        <dbReference type="ARBA" id="ARBA00022692"/>
    </source>
</evidence>
<organism evidence="9 10">
    <name type="scientific">Gordonibacter faecis</name>
    <dbReference type="NCBI Taxonomy" id="3047475"/>
    <lineage>
        <taxon>Bacteria</taxon>
        <taxon>Bacillati</taxon>
        <taxon>Actinomycetota</taxon>
        <taxon>Coriobacteriia</taxon>
        <taxon>Eggerthellales</taxon>
        <taxon>Eggerthellaceae</taxon>
        <taxon>Gordonibacter</taxon>
    </lineage>
</organism>
<dbReference type="PANTHER" id="PTHR30489:SF0">
    <property type="entry name" value="LIPOPROTEIN-RELEASING SYSTEM TRANSMEMBRANE PROTEIN LOLE"/>
    <property type="match status" value="1"/>
</dbReference>
<evidence type="ECO:0000259" key="8">
    <source>
        <dbReference type="Pfam" id="PF02687"/>
    </source>
</evidence>
<evidence type="ECO:0000256" key="3">
    <source>
        <dbReference type="ARBA" id="ARBA00022475"/>
    </source>
</evidence>
<evidence type="ECO:0000256" key="1">
    <source>
        <dbReference type="ARBA" id="ARBA00004651"/>
    </source>
</evidence>
<protein>
    <submittedName>
        <fullName evidence="9">ABC transporter permease</fullName>
    </submittedName>
</protein>
<feature type="domain" description="ABC3 transporter permease C-terminal" evidence="8">
    <location>
        <begin position="372"/>
        <end position="487"/>
    </location>
</feature>
<keyword evidence="4 7" id="KW-0812">Transmembrane</keyword>
<evidence type="ECO:0000256" key="2">
    <source>
        <dbReference type="ARBA" id="ARBA00005236"/>
    </source>
</evidence>
<feature type="transmembrane region" description="Helical" evidence="7">
    <location>
        <begin position="365"/>
        <end position="386"/>
    </location>
</feature>
<dbReference type="PANTHER" id="PTHR30489">
    <property type="entry name" value="LIPOPROTEIN-RELEASING SYSTEM TRANSMEMBRANE PROTEIN LOLE"/>
    <property type="match status" value="1"/>
</dbReference>
<evidence type="ECO:0000256" key="7">
    <source>
        <dbReference type="SAM" id="Phobius"/>
    </source>
</evidence>
<name>A0ABT7DIQ6_9ACTN</name>
<dbReference type="RefSeq" id="WP_283830731.1">
    <property type="nucleotide sequence ID" value="NZ_JASJEU010000003.1"/>
</dbReference>
<reference evidence="9 10" key="1">
    <citation type="submission" date="2023-05" db="EMBL/GenBank/DDBJ databases">
        <title>Gordonibacter KGMB12511T sp. nov., isolated from faeces of healthy Korean.</title>
        <authorList>
            <person name="Kim H.S."/>
            <person name="Kim J.-S."/>
            <person name="Suh M.K."/>
            <person name="Eom M.K."/>
            <person name="Do H.E."/>
            <person name="Lee J.-S."/>
        </authorList>
    </citation>
    <scope>NUCLEOTIDE SEQUENCE [LARGE SCALE GENOMIC DNA]</scope>
    <source>
        <strain evidence="9 10">KGMB12511</strain>
    </source>
</reference>
<sequence length="499" mass="52930">MKLGLAGRLFGIPGFVAHRNLSRSTARGRTVVTSLAVSTVLIVTTGSLAVAMDPIMERAQSSGGAGSGADVIVSAHIDYSSASNDAMLSDHVEDLDHFLADARTLDGVEFLGSARQGQTEVVIPGDMITTEAREVRESLDTEQMPSYYPRSFGKNGTYYGDATLFYVDDASWRKLVNELGQDESAFADPAHLRALGLNTFNNVLSDGTYVSTKPFANVGAVSLYTIQDREGFLSIGMSEGDDGLPAVAFINTQADTDYDIKMLPASEVATSIALEVAALTEDEPAVLNTMAASSRFPAFILPESAAAGGSESPLTYGNASFSFKADDHAKAAEALEALGATYSGVTFNVADITESSRQNRLMMQAMQLFVLCFSVITALIAVANVFNTLANSIILRTREFAVLRSTGMGNRAFARMLAYECASYAVRGLVIGLVIAIAVAYALYLATTQSFMGLAFTLPWPYLGAAVAVVLVVLALSVAYALHRARAGSIVEALRTDAI</sequence>
<dbReference type="InterPro" id="IPR051447">
    <property type="entry name" value="Lipoprotein-release_system"/>
</dbReference>
<keyword evidence="5 7" id="KW-1133">Transmembrane helix</keyword>
<comment type="similarity">
    <text evidence="2">Belongs to the ABC-4 integral membrane protein family. LolC/E subfamily.</text>
</comment>
<feature type="transmembrane region" description="Helical" evidence="7">
    <location>
        <begin position="424"/>
        <end position="447"/>
    </location>
</feature>
<feature type="transmembrane region" description="Helical" evidence="7">
    <location>
        <begin position="459"/>
        <end position="482"/>
    </location>
</feature>